<dbReference type="CDD" id="cd00167">
    <property type="entry name" value="SANT"/>
    <property type="match status" value="2"/>
</dbReference>
<feature type="domain" description="SANT" evidence="2">
    <location>
        <begin position="639"/>
        <end position="691"/>
    </location>
</feature>
<feature type="compositionally biased region" description="Basic residues" evidence="1">
    <location>
        <begin position="805"/>
        <end position="815"/>
    </location>
</feature>
<dbReference type="Pfam" id="PF00249">
    <property type="entry name" value="Myb_DNA-binding"/>
    <property type="match status" value="2"/>
</dbReference>
<feature type="compositionally biased region" description="Basic and acidic residues" evidence="1">
    <location>
        <begin position="40"/>
        <end position="53"/>
    </location>
</feature>
<dbReference type="OrthoDB" id="10258692at2759"/>
<accession>A0A2R6NSV3</accession>
<feature type="compositionally biased region" description="Acidic residues" evidence="1">
    <location>
        <begin position="789"/>
        <end position="799"/>
    </location>
</feature>
<dbReference type="SMART" id="SM00717">
    <property type="entry name" value="SANT"/>
    <property type="match status" value="2"/>
</dbReference>
<sequence>MAQPMFEPSDNWKQTHAVNPEYQEGSSKDHIYDNYPENSPTRDRSPERSERSFRGNHSPPYPSANKFRRFSPVQEYREPYTYSNPRTDTHRPAYNDRNAWSPPKRYPADQFSGNFDGRPREYPRPTATNVRLPRSPIFANDRIQVARERSVSGGSGYDGSLRSPIRTRTNLPDRVTFNAARSVSNPDAYQHHNTTKPHSRTPSDSYFISHRKQQQQQQQQQQHSRSSSHSSHIGRAQGELASPTRVYADRQATSDRTEFRDVLPQQPSLAARIGGRWDAFAHQNRSFGHSASTETRPVDQDMPTKDNLRDMPTTINEAVESLSELQIQRSPAIQRPDTVDSQPAGGEPPRIHTIVPTELQPVDEILSSQCPLDAQSPTSSREDSLEAEIPLAQQVKRNSMIHSTPSAPPTPAPGPSEPPSRGELHQPEPAPDIPLSEALRMVVAMRLQLDRQTQEERVDPVLRDNLSKVKSTPVPSHTSPEALVREVTSGERLISREATFETAKPSLQVRFALRQADLSDKVQRLKGEYLALHEQWRIHCGKLDDVARAMALQEAAATAGRTTRRSAATMGDAVRSDLEMEQIIASLGNEELTDANHLGARNAAVIPDMFTVSRGEIDYFFDDTNNEVQNPKEYYTPHTRMEDWTDEEIGILVEKFAECPKQFGTIARSLPNKTAAECVAFYYLHKHKHIDFRKVVARKQASKRRRGGRKQKSNALLADILKRDDEVHATDGSNRRKRTSVVPGVELRRGPRRNVILADHTPTGTPTPEPEAESRKRKRRITVRTADSAEQDEVNEDVDMEPKAAKRGRRGRKPRNSSTPLSTPTISDDHLVIFAQEAKFVDQIEFSMRRKTAVGVTTWSNEDKATFLHLLSQHGDDFKRIAASMPNKTTIQVSTFYKANLVELGLEKIVAGAPKRSPSPDPSEMWRDAPFIGSGAITPSVSHNTTPGEGIPGLNNLSNFGPDSHVFPNGRASPSAFSILHSRDISGGTTPILGLSPHGSSHFRPTMESMRYYQNNPIDPSSRGYMPTQPHGNQQSTSPHPGGRLSSDAVMSHMGSSNSIPLSEISNPSPFAASASAFASTFPFASLSPSSFAPRGLHSPRSDVRSTHSANSRIGERGAMDATLLRTSNPGMAFDTVPPFVPAPQAWTHAPLQTTEDLRAYLEHRTRLSGQQ</sequence>
<feature type="region of interest" description="Disordered" evidence="1">
    <location>
        <begin position="727"/>
        <end position="825"/>
    </location>
</feature>
<dbReference type="STRING" id="98765.A0A2R6NSV3"/>
<feature type="compositionally biased region" description="Polar residues" evidence="1">
    <location>
        <begin position="816"/>
        <end position="825"/>
    </location>
</feature>
<feature type="compositionally biased region" description="Polar residues" evidence="1">
    <location>
        <begin position="468"/>
        <end position="479"/>
    </location>
</feature>
<feature type="compositionally biased region" description="Pro residues" evidence="1">
    <location>
        <begin position="406"/>
        <end position="418"/>
    </location>
</feature>
<dbReference type="PANTHER" id="PTHR13992">
    <property type="entry name" value="NUCLEAR RECEPTOR CO-REPRESSOR RELATED NCOR"/>
    <property type="match status" value="1"/>
</dbReference>
<feature type="region of interest" description="Disordered" evidence="1">
    <location>
        <begin position="453"/>
        <end position="479"/>
    </location>
</feature>
<name>A0A2R6NSV3_9APHY</name>
<dbReference type="Proteomes" id="UP000186601">
    <property type="component" value="Unassembled WGS sequence"/>
</dbReference>
<dbReference type="Gene3D" id="1.10.10.60">
    <property type="entry name" value="Homeodomain-like"/>
    <property type="match status" value="1"/>
</dbReference>
<dbReference type="InterPro" id="IPR009057">
    <property type="entry name" value="Homeodomain-like_sf"/>
</dbReference>
<dbReference type="PROSITE" id="PS51293">
    <property type="entry name" value="SANT"/>
    <property type="match status" value="1"/>
</dbReference>
<evidence type="ECO:0000313" key="3">
    <source>
        <dbReference type="EMBL" id="PSR75956.1"/>
    </source>
</evidence>
<feature type="region of interest" description="Disordered" evidence="1">
    <location>
        <begin position="1"/>
        <end position="131"/>
    </location>
</feature>
<dbReference type="GO" id="GO:0006357">
    <property type="term" value="P:regulation of transcription by RNA polymerase II"/>
    <property type="evidence" value="ECO:0007669"/>
    <property type="project" value="TreeGrafter"/>
</dbReference>
<dbReference type="AlphaFoldDB" id="A0A2R6NSV3"/>
<dbReference type="SUPFAM" id="SSF46689">
    <property type="entry name" value="Homeodomain-like"/>
    <property type="match status" value="2"/>
</dbReference>
<dbReference type="GO" id="GO:0034967">
    <property type="term" value="C:Set3 complex"/>
    <property type="evidence" value="ECO:0007669"/>
    <property type="project" value="TreeGrafter"/>
</dbReference>
<reference evidence="3 4" key="1">
    <citation type="submission" date="2018-02" db="EMBL/GenBank/DDBJ databases">
        <title>Genome sequence of the basidiomycete white-rot fungus Phlebia centrifuga.</title>
        <authorList>
            <person name="Granchi Z."/>
            <person name="Peng M."/>
            <person name="de Vries R.P."/>
            <person name="Hilden K."/>
            <person name="Makela M.R."/>
            <person name="Grigoriev I."/>
            <person name="Riley R."/>
        </authorList>
    </citation>
    <scope>NUCLEOTIDE SEQUENCE [LARGE SCALE GENOMIC DNA]</scope>
    <source>
        <strain evidence="3 4">FBCC195</strain>
    </source>
</reference>
<proteinExistence type="predicted"/>
<feature type="compositionally biased region" description="Basic residues" evidence="1">
    <location>
        <begin position="700"/>
        <end position="712"/>
    </location>
</feature>
<feature type="compositionally biased region" description="Polar residues" evidence="1">
    <location>
        <begin position="1030"/>
        <end position="1039"/>
    </location>
</feature>
<evidence type="ECO:0000313" key="4">
    <source>
        <dbReference type="Proteomes" id="UP000186601"/>
    </source>
</evidence>
<evidence type="ECO:0000259" key="2">
    <source>
        <dbReference type="PROSITE" id="PS51293"/>
    </source>
</evidence>
<dbReference type="InterPro" id="IPR001005">
    <property type="entry name" value="SANT/Myb"/>
</dbReference>
<dbReference type="InterPro" id="IPR051571">
    <property type="entry name" value="N-CoR_corepressor"/>
</dbReference>
<dbReference type="Gene3D" id="1.20.58.1880">
    <property type="match status" value="1"/>
</dbReference>
<feature type="region of interest" description="Disordered" evidence="1">
    <location>
        <begin position="1093"/>
        <end position="1112"/>
    </location>
</feature>
<feature type="region of interest" description="Disordered" evidence="1">
    <location>
        <begin position="329"/>
        <end position="356"/>
    </location>
</feature>
<comment type="caution">
    <text evidence="3">The sequence shown here is derived from an EMBL/GenBank/DDBJ whole genome shotgun (WGS) entry which is preliminary data.</text>
</comment>
<keyword evidence="4" id="KW-1185">Reference proteome</keyword>
<feature type="region of interest" description="Disordered" evidence="1">
    <location>
        <begin position="700"/>
        <end position="719"/>
    </location>
</feature>
<gene>
    <name evidence="3" type="ORF">PHLCEN_2v8761</name>
</gene>
<feature type="region of interest" description="Disordered" evidence="1">
    <location>
        <begin position="1012"/>
        <end position="1060"/>
    </location>
</feature>
<dbReference type="PANTHER" id="PTHR13992:SF39">
    <property type="entry name" value="SMRTER, ISOFORM G"/>
    <property type="match status" value="1"/>
</dbReference>
<organism evidence="3 4">
    <name type="scientific">Hermanssonia centrifuga</name>
    <dbReference type="NCBI Taxonomy" id="98765"/>
    <lineage>
        <taxon>Eukaryota</taxon>
        <taxon>Fungi</taxon>
        <taxon>Dikarya</taxon>
        <taxon>Basidiomycota</taxon>
        <taxon>Agaricomycotina</taxon>
        <taxon>Agaricomycetes</taxon>
        <taxon>Polyporales</taxon>
        <taxon>Meruliaceae</taxon>
        <taxon>Hermanssonia</taxon>
    </lineage>
</organism>
<evidence type="ECO:0000256" key="1">
    <source>
        <dbReference type="SAM" id="MobiDB-lite"/>
    </source>
</evidence>
<dbReference type="EMBL" id="MLYV02000871">
    <property type="protein sequence ID" value="PSR75956.1"/>
    <property type="molecule type" value="Genomic_DNA"/>
</dbReference>
<feature type="compositionally biased region" description="Basic and acidic residues" evidence="1">
    <location>
        <begin position="453"/>
        <end position="467"/>
    </location>
</feature>
<feature type="region of interest" description="Disordered" evidence="1">
    <location>
        <begin position="401"/>
        <end position="432"/>
    </location>
</feature>
<feature type="compositionally biased region" description="Low complexity" evidence="1">
    <location>
        <begin position="214"/>
        <end position="231"/>
    </location>
</feature>
<feature type="region of interest" description="Disordered" evidence="1">
    <location>
        <begin position="149"/>
        <end position="246"/>
    </location>
</feature>
<protein>
    <recommendedName>
        <fullName evidence="2">SANT domain-containing protein</fullName>
    </recommendedName>
</protein>
<dbReference type="InterPro" id="IPR017884">
    <property type="entry name" value="SANT_dom"/>
</dbReference>